<dbReference type="VEuPathDB" id="FungiDB:FUN_008564"/>
<dbReference type="Proteomes" id="UP000234323">
    <property type="component" value="Unassembled WGS sequence"/>
</dbReference>
<sequence length="182" mass="20955">MYSENLSPLLDSFDTSPTISETSINEKFNMETETSTSFNSPTEKKEQISNIIQRANELQFVVQNLIKTHAPEKNGSLLFPSLNETVNVKGSLNFNESNTNNNNNNNILLNFNENENQLLLKDQTDIISSQYDYDNIKDILNKSLFYSDICIMPQYFKEIYDTAYQDCLLNVGIDIEDFFIMN</sequence>
<proteinExistence type="predicted"/>
<comment type="caution">
    <text evidence="2">The sequence shown here is derived from an EMBL/GenBank/DDBJ whole genome shotgun (WGS) entry which is preliminary data.</text>
</comment>
<name>A0A2I1GA35_9GLOM</name>
<reference evidence="2 3" key="1">
    <citation type="submission" date="2015-10" db="EMBL/GenBank/DDBJ databases">
        <title>Genome analyses suggest a sexual origin of heterokaryosis in a supposedly ancient asexual fungus.</title>
        <authorList>
            <person name="Ropars J."/>
            <person name="Sedzielewska K."/>
            <person name="Noel J."/>
            <person name="Charron P."/>
            <person name="Farinelli L."/>
            <person name="Marton T."/>
            <person name="Kruger M."/>
            <person name="Pelin A."/>
            <person name="Brachmann A."/>
            <person name="Corradi N."/>
        </authorList>
    </citation>
    <scope>NUCLEOTIDE SEQUENCE [LARGE SCALE GENOMIC DNA]</scope>
    <source>
        <strain evidence="2 3">A4</strain>
    </source>
</reference>
<dbReference type="EMBL" id="LLXI01000253">
    <property type="protein sequence ID" value="PKY43431.1"/>
    <property type="molecule type" value="Genomic_DNA"/>
</dbReference>
<dbReference type="VEuPathDB" id="FungiDB:RhiirFUN_008951"/>
<evidence type="ECO:0000256" key="1">
    <source>
        <dbReference type="SAM" id="MobiDB-lite"/>
    </source>
</evidence>
<accession>A0A2I1GA35</accession>
<gene>
    <name evidence="2" type="ORF">RhiirA4_418260</name>
</gene>
<evidence type="ECO:0000313" key="3">
    <source>
        <dbReference type="Proteomes" id="UP000234323"/>
    </source>
</evidence>
<evidence type="ECO:0000313" key="2">
    <source>
        <dbReference type="EMBL" id="PKY43431.1"/>
    </source>
</evidence>
<organism evidence="2 3">
    <name type="scientific">Rhizophagus irregularis</name>
    <dbReference type="NCBI Taxonomy" id="588596"/>
    <lineage>
        <taxon>Eukaryota</taxon>
        <taxon>Fungi</taxon>
        <taxon>Fungi incertae sedis</taxon>
        <taxon>Mucoromycota</taxon>
        <taxon>Glomeromycotina</taxon>
        <taxon>Glomeromycetes</taxon>
        <taxon>Glomerales</taxon>
        <taxon>Glomeraceae</taxon>
        <taxon>Rhizophagus</taxon>
    </lineage>
</organism>
<feature type="compositionally biased region" description="Polar residues" evidence="1">
    <location>
        <begin position="13"/>
        <end position="41"/>
    </location>
</feature>
<dbReference type="AlphaFoldDB" id="A0A2I1GA35"/>
<feature type="region of interest" description="Disordered" evidence="1">
    <location>
        <begin position="1"/>
        <end position="45"/>
    </location>
</feature>
<dbReference type="VEuPathDB" id="FungiDB:RhiirA1_409832"/>
<protein>
    <submittedName>
        <fullName evidence="2">Uncharacterized protein</fullName>
    </submittedName>
</protein>
<keyword evidence="3" id="KW-1185">Reference proteome</keyword>